<gene>
    <name evidence="2" type="ORF">SAMN05216268_104262</name>
</gene>
<dbReference type="PANTHER" id="PTHR37539">
    <property type="entry name" value="SECRETED PROTEIN-RELATED"/>
    <property type="match status" value="1"/>
</dbReference>
<dbReference type="RefSeq" id="WP_073443967.1">
    <property type="nucleotide sequence ID" value="NZ_FRBK01000004.1"/>
</dbReference>
<evidence type="ECO:0000313" key="2">
    <source>
        <dbReference type="EMBL" id="SHL42413.1"/>
    </source>
</evidence>
<dbReference type="GO" id="GO:0016491">
    <property type="term" value="F:oxidoreductase activity"/>
    <property type="evidence" value="ECO:0007669"/>
    <property type="project" value="InterPro"/>
</dbReference>
<name>A0A9X8QQT1_9ACTN</name>
<reference evidence="3" key="1">
    <citation type="submission" date="2016-11" db="EMBL/GenBank/DDBJ databases">
        <authorList>
            <person name="Jaros S."/>
            <person name="Januszkiewicz K."/>
            <person name="Wedrychowicz H."/>
        </authorList>
    </citation>
    <scope>NUCLEOTIDE SEQUENCE [LARGE SCALE GENOMIC DNA]</scope>
    <source>
        <strain evidence="3">CGMCC 4.3555</strain>
    </source>
</reference>
<evidence type="ECO:0000313" key="3">
    <source>
        <dbReference type="Proteomes" id="UP000184388"/>
    </source>
</evidence>
<dbReference type="EMBL" id="FRBK01000004">
    <property type="protein sequence ID" value="SHL42413.1"/>
    <property type="molecule type" value="Genomic_DNA"/>
</dbReference>
<feature type="domain" description="ER-bound oxygenase mpaB/mpaB'/Rubber oxygenase catalytic" evidence="1">
    <location>
        <begin position="123"/>
        <end position="313"/>
    </location>
</feature>
<sequence length="377" mass="40782">MTNREEAEMPAGVWTDELLDRMRKAGDPAADAAIEETYASGEQERVRQALHGFGRNSDAVPDGLPPQLQRYFEQSAVLPDWADPALMDRGRSLLGRYEALVVSTLLCGSLPFCYGCGDGAQVLARSQRLTSGVYRRLMETSQFVVDVLDDGGLGPHGHGLRSAQKIRLLHATMRYHVGRQDDWNSAWGLPVNQEDLAGTLMSFSVAIPNGLVSLGVDLPRADRDAFFHIWRVIGHVLGVDDQLNPAGFDDGAALFDTILRRQQKSSEAGIVLTKAVLDFIREVLPGPAFAGVGPTLIRHLIGDRAADLVKVPAADLSKLALQAGSVVNFGYGKAGDGVPLAAKAASELGLVVFKEGLRMTNKGRRYEWQVPTGLTEA</sequence>
<evidence type="ECO:0000259" key="1">
    <source>
        <dbReference type="Pfam" id="PF09995"/>
    </source>
</evidence>
<dbReference type="PANTHER" id="PTHR37539:SF1">
    <property type="entry name" value="ER-BOUND OXYGENASE MPAB_MPAB'_RUBBER OXYGENASE CATALYTIC DOMAIN-CONTAINING PROTEIN"/>
    <property type="match status" value="1"/>
</dbReference>
<dbReference type="InterPro" id="IPR037473">
    <property type="entry name" value="Lcp-like"/>
</dbReference>
<proteinExistence type="predicted"/>
<dbReference type="Proteomes" id="UP000184388">
    <property type="component" value="Unassembled WGS sequence"/>
</dbReference>
<organism evidence="2 3">
    <name type="scientific">Streptomyces yunnanensis</name>
    <dbReference type="NCBI Taxonomy" id="156453"/>
    <lineage>
        <taxon>Bacteria</taxon>
        <taxon>Bacillati</taxon>
        <taxon>Actinomycetota</taxon>
        <taxon>Actinomycetes</taxon>
        <taxon>Kitasatosporales</taxon>
        <taxon>Streptomycetaceae</taxon>
        <taxon>Streptomyces</taxon>
    </lineage>
</organism>
<protein>
    <recommendedName>
        <fullName evidence="1">ER-bound oxygenase mpaB/mpaB'/Rubber oxygenase catalytic domain-containing protein</fullName>
    </recommendedName>
</protein>
<accession>A0A9X8QQT1</accession>
<dbReference type="AlphaFoldDB" id="A0A9X8QQT1"/>
<dbReference type="InterPro" id="IPR018713">
    <property type="entry name" value="MPAB/Lcp_cat_dom"/>
</dbReference>
<dbReference type="Pfam" id="PF09995">
    <property type="entry name" value="MPAB_Lcp_cat"/>
    <property type="match status" value="1"/>
</dbReference>
<comment type="caution">
    <text evidence="2">The sequence shown here is derived from an EMBL/GenBank/DDBJ whole genome shotgun (WGS) entry which is preliminary data.</text>
</comment>